<accession>A0AAD9KZZ3</accession>
<keyword evidence="2" id="KW-1185">Reference proteome</keyword>
<dbReference type="Proteomes" id="UP001209878">
    <property type="component" value="Unassembled WGS sequence"/>
</dbReference>
<comment type="caution">
    <text evidence="1">The sequence shown here is derived from an EMBL/GenBank/DDBJ whole genome shotgun (WGS) entry which is preliminary data.</text>
</comment>
<dbReference type="AlphaFoldDB" id="A0AAD9KZZ3"/>
<dbReference type="EMBL" id="JAODUO010000430">
    <property type="protein sequence ID" value="KAK2180702.1"/>
    <property type="molecule type" value="Genomic_DNA"/>
</dbReference>
<sequence>MPSHVNRGHKRPRFESLQQTMDKLNDKLREFPLPGRVVGVDTVTIKLAPEDCSGQIEVDPLETMCMDEYNTHQLSFIRLFYVKDRPRFETIGE</sequence>
<reference evidence="1" key="1">
    <citation type="journal article" date="2023" name="Mol. Biol. Evol.">
        <title>Third-Generation Sequencing Reveals the Adaptive Role of the Epigenome in Three Deep-Sea Polychaetes.</title>
        <authorList>
            <person name="Perez M."/>
            <person name="Aroh O."/>
            <person name="Sun Y."/>
            <person name="Lan Y."/>
            <person name="Juniper S.K."/>
            <person name="Young C.R."/>
            <person name="Angers B."/>
            <person name="Qian P.Y."/>
        </authorList>
    </citation>
    <scope>NUCLEOTIDE SEQUENCE</scope>
    <source>
        <strain evidence="1">R07B-5</strain>
    </source>
</reference>
<evidence type="ECO:0000313" key="1">
    <source>
        <dbReference type="EMBL" id="KAK2180702.1"/>
    </source>
</evidence>
<gene>
    <name evidence="1" type="ORF">NP493_430g01000</name>
</gene>
<protein>
    <submittedName>
        <fullName evidence="1">Uncharacterized protein</fullName>
    </submittedName>
</protein>
<organism evidence="1 2">
    <name type="scientific">Ridgeia piscesae</name>
    <name type="common">Tubeworm</name>
    <dbReference type="NCBI Taxonomy" id="27915"/>
    <lineage>
        <taxon>Eukaryota</taxon>
        <taxon>Metazoa</taxon>
        <taxon>Spiralia</taxon>
        <taxon>Lophotrochozoa</taxon>
        <taxon>Annelida</taxon>
        <taxon>Polychaeta</taxon>
        <taxon>Sedentaria</taxon>
        <taxon>Canalipalpata</taxon>
        <taxon>Sabellida</taxon>
        <taxon>Siboglinidae</taxon>
        <taxon>Ridgeia</taxon>
    </lineage>
</organism>
<proteinExistence type="predicted"/>
<evidence type="ECO:0000313" key="2">
    <source>
        <dbReference type="Proteomes" id="UP001209878"/>
    </source>
</evidence>
<name>A0AAD9KZZ3_RIDPI</name>